<keyword evidence="6 12" id="KW-0413">Isomerase</keyword>
<dbReference type="Gene3D" id="3.30.310.50">
    <property type="entry name" value="Alpha-D-phosphohexomutase, C-terminal domain"/>
    <property type="match status" value="1"/>
</dbReference>
<dbReference type="GO" id="GO:0004614">
    <property type="term" value="F:phosphoglucomutase activity"/>
    <property type="evidence" value="ECO:0007669"/>
    <property type="project" value="UniProtKB-EC"/>
</dbReference>
<dbReference type="GO" id="GO:0009252">
    <property type="term" value="P:peptidoglycan biosynthetic process"/>
    <property type="evidence" value="ECO:0007669"/>
    <property type="project" value="TreeGrafter"/>
</dbReference>
<dbReference type="GO" id="GO:0008966">
    <property type="term" value="F:phosphoglucosamine mutase activity"/>
    <property type="evidence" value="ECO:0007669"/>
    <property type="project" value="InterPro"/>
</dbReference>
<feature type="domain" description="Alpha-D-phosphohexomutase alpha/beta/alpha" evidence="11">
    <location>
        <begin position="260"/>
        <end position="362"/>
    </location>
</feature>
<evidence type="ECO:0000256" key="3">
    <source>
        <dbReference type="ARBA" id="ARBA00022553"/>
    </source>
</evidence>
<dbReference type="Pfam" id="PF02878">
    <property type="entry name" value="PGM_PMM_I"/>
    <property type="match status" value="1"/>
</dbReference>
<dbReference type="STRING" id="1891926.Fuma_06483"/>
<dbReference type="InterPro" id="IPR050060">
    <property type="entry name" value="Phosphoglucosamine_mutase"/>
</dbReference>
<evidence type="ECO:0000259" key="11">
    <source>
        <dbReference type="Pfam" id="PF02880"/>
    </source>
</evidence>
<comment type="cofactor">
    <cofactor evidence="1">
        <name>Mg(2+)</name>
        <dbReference type="ChEBI" id="CHEBI:18420"/>
    </cofactor>
</comment>
<dbReference type="Pfam" id="PF02879">
    <property type="entry name" value="PGM_PMM_II"/>
    <property type="match status" value="1"/>
</dbReference>
<dbReference type="RefSeq" id="WP_077027783.1">
    <property type="nucleotide sequence ID" value="NZ_CP017641.1"/>
</dbReference>
<dbReference type="InterPro" id="IPR005843">
    <property type="entry name" value="A-D-PHexomutase_C"/>
</dbReference>
<feature type="domain" description="Alpha-D-phosphohexomutase C-terminal" evidence="8">
    <location>
        <begin position="380"/>
        <end position="441"/>
    </location>
</feature>
<evidence type="ECO:0000256" key="7">
    <source>
        <dbReference type="RuleBase" id="RU004326"/>
    </source>
</evidence>
<evidence type="ECO:0000256" key="2">
    <source>
        <dbReference type="ARBA" id="ARBA00010231"/>
    </source>
</evidence>
<evidence type="ECO:0000259" key="9">
    <source>
        <dbReference type="Pfam" id="PF02878"/>
    </source>
</evidence>
<dbReference type="KEGG" id="fmr:Fuma_06483"/>
<dbReference type="SUPFAM" id="SSF55957">
    <property type="entry name" value="Phosphoglucomutase, C-terminal domain"/>
    <property type="match status" value="1"/>
</dbReference>
<name>A0A1P8WRX9_9PLAN</name>
<sequence>MSTRILSISGLRGIIGDGLDPLYVAEFSAALGTMFSGGKIVVSRDGRSTGPAVYHAVLSALLSTGCDVLDAGIASTPTCGVLIKHYEAAGGLQITASHNPIEWNGLKPFAPDGSVFNRDLGQQLIQILRDDEIVWKDWTELGTLTTIEDPAGPHIDKVLSLVDADAIRARKFKVVLDCNHGSGAMCGPQLLKALGCDVTVLGGTPDGKFEHIPEPVEQNLGDLCDAVEKQGADAGFAQDPDADRLAIVDNRGRYIGEELTLALAADHVLETRKGPFVVNGSTSRITADIAKKHGCQFHRAFVGEAHVCAKMRAVSAELGGEGNGGVIDPRVGYVRDSLVSMAYVLDGLVKRECTLEEWADQLPFYTIVKDKLECPKEAVGAACDALRSNFSDATASEGDGLRLDWPDRWVQVRASNTEPILRVIAEAPETEDATALCQQAMDIVKKAVK</sequence>
<comment type="similarity">
    <text evidence="2 7">Belongs to the phosphohexose mutase family.</text>
</comment>
<dbReference type="GO" id="GO:0005829">
    <property type="term" value="C:cytosol"/>
    <property type="evidence" value="ECO:0007669"/>
    <property type="project" value="TreeGrafter"/>
</dbReference>
<evidence type="ECO:0000256" key="6">
    <source>
        <dbReference type="ARBA" id="ARBA00023235"/>
    </source>
</evidence>
<dbReference type="InterPro" id="IPR005841">
    <property type="entry name" value="Alpha-D-phosphohexomutase_SF"/>
</dbReference>
<protein>
    <submittedName>
        <fullName evidence="12">Phosphomannomutase/phosphoglucomutase</fullName>
        <ecNumber evidence="12">5.4.2.2</ecNumber>
    </submittedName>
</protein>
<dbReference type="Proteomes" id="UP000187735">
    <property type="component" value="Chromosome"/>
</dbReference>
<gene>
    <name evidence="12" type="primary">algC</name>
    <name evidence="12" type="ORF">Fuma_06483</name>
</gene>
<dbReference type="PRINTS" id="PR00509">
    <property type="entry name" value="PGMPMM"/>
</dbReference>
<dbReference type="Gene3D" id="3.40.120.10">
    <property type="entry name" value="Alpha-D-Glucose-1,6-Bisphosphate, subunit A, domain 3"/>
    <property type="match status" value="3"/>
</dbReference>
<dbReference type="SUPFAM" id="SSF53738">
    <property type="entry name" value="Phosphoglucomutase, first 3 domains"/>
    <property type="match status" value="3"/>
</dbReference>
<accession>A0A1P8WRX9</accession>
<dbReference type="InterPro" id="IPR016066">
    <property type="entry name" value="A-D-PHexomutase_CS"/>
</dbReference>
<proteinExistence type="inferred from homology"/>
<keyword evidence="5 7" id="KW-0460">Magnesium</keyword>
<evidence type="ECO:0000259" key="10">
    <source>
        <dbReference type="Pfam" id="PF02879"/>
    </source>
</evidence>
<evidence type="ECO:0000313" key="13">
    <source>
        <dbReference type="Proteomes" id="UP000187735"/>
    </source>
</evidence>
<keyword evidence="3" id="KW-0597">Phosphoprotein</keyword>
<dbReference type="GO" id="GO:0005975">
    <property type="term" value="P:carbohydrate metabolic process"/>
    <property type="evidence" value="ECO:0007669"/>
    <property type="project" value="InterPro"/>
</dbReference>
<evidence type="ECO:0000256" key="4">
    <source>
        <dbReference type="ARBA" id="ARBA00022723"/>
    </source>
</evidence>
<keyword evidence="13" id="KW-1185">Reference proteome</keyword>
<dbReference type="InterPro" id="IPR024086">
    <property type="entry name" value="GlmM_arc-type"/>
</dbReference>
<dbReference type="InterPro" id="IPR016055">
    <property type="entry name" value="A-D-PHexomutase_a/b/a-I/II/III"/>
</dbReference>
<dbReference type="InterPro" id="IPR005845">
    <property type="entry name" value="A-D-PHexomutase_a/b/a-II"/>
</dbReference>
<dbReference type="Pfam" id="PF02880">
    <property type="entry name" value="PGM_PMM_III"/>
    <property type="match status" value="1"/>
</dbReference>
<dbReference type="GO" id="GO:0004615">
    <property type="term" value="F:phosphomannomutase activity"/>
    <property type="evidence" value="ECO:0007669"/>
    <property type="project" value="TreeGrafter"/>
</dbReference>
<dbReference type="EC" id="5.4.2.2" evidence="12"/>
<dbReference type="AlphaFoldDB" id="A0A1P8WRX9"/>
<dbReference type="Pfam" id="PF00408">
    <property type="entry name" value="PGM_PMM_IV"/>
    <property type="match status" value="1"/>
</dbReference>
<dbReference type="PANTHER" id="PTHR42946">
    <property type="entry name" value="PHOSPHOHEXOSE MUTASE"/>
    <property type="match status" value="1"/>
</dbReference>
<dbReference type="GO" id="GO:0006048">
    <property type="term" value="P:UDP-N-acetylglucosamine biosynthetic process"/>
    <property type="evidence" value="ECO:0007669"/>
    <property type="project" value="TreeGrafter"/>
</dbReference>
<dbReference type="OrthoDB" id="9806956at2"/>
<dbReference type="PANTHER" id="PTHR42946:SF1">
    <property type="entry name" value="PHOSPHOGLUCOMUTASE (ALPHA-D-GLUCOSE-1,6-BISPHOSPHATE-DEPENDENT)"/>
    <property type="match status" value="1"/>
</dbReference>
<organism evidence="12 13">
    <name type="scientific">Fuerstiella marisgermanici</name>
    <dbReference type="NCBI Taxonomy" id="1891926"/>
    <lineage>
        <taxon>Bacteria</taxon>
        <taxon>Pseudomonadati</taxon>
        <taxon>Planctomycetota</taxon>
        <taxon>Planctomycetia</taxon>
        <taxon>Planctomycetales</taxon>
        <taxon>Planctomycetaceae</taxon>
        <taxon>Fuerstiella</taxon>
    </lineage>
</organism>
<dbReference type="NCBIfam" id="TIGR03990">
    <property type="entry name" value="Arch_GlmM"/>
    <property type="match status" value="1"/>
</dbReference>
<dbReference type="InterPro" id="IPR036900">
    <property type="entry name" value="A-D-PHexomutase_C_sf"/>
</dbReference>
<dbReference type="InterPro" id="IPR005846">
    <property type="entry name" value="A-D-PHexomutase_a/b/a-III"/>
</dbReference>
<feature type="domain" description="Alpha-D-phosphohexomutase alpha/beta/alpha" evidence="9">
    <location>
        <begin position="9"/>
        <end position="129"/>
    </location>
</feature>
<dbReference type="GO" id="GO:0000287">
    <property type="term" value="F:magnesium ion binding"/>
    <property type="evidence" value="ECO:0007669"/>
    <property type="project" value="InterPro"/>
</dbReference>
<dbReference type="EMBL" id="CP017641">
    <property type="protein sequence ID" value="APZ96809.1"/>
    <property type="molecule type" value="Genomic_DNA"/>
</dbReference>
<keyword evidence="4 7" id="KW-0479">Metal-binding</keyword>
<evidence type="ECO:0000256" key="1">
    <source>
        <dbReference type="ARBA" id="ARBA00001946"/>
    </source>
</evidence>
<evidence type="ECO:0000259" key="8">
    <source>
        <dbReference type="Pfam" id="PF00408"/>
    </source>
</evidence>
<reference evidence="12 13" key="1">
    <citation type="journal article" date="2016" name="Front. Microbiol.">
        <title>Fuerstia marisgermanicae gen. nov., sp. nov., an Unusual Member of the Phylum Planctomycetes from the German Wadden Sea.</title>
        <authorList>
            <person name="Kohn T."/>
            <person name="Heuer A."/>
            <person name="Jogler M."/>
            <person name="Vollmers J."/>
            <person name="Boedeker C."/>
            <person name="Bunk B."/>
            <person name="Rast P."/>
            <person name="Borchert D."/>
            <person name="Glockner I."/>
            <person name="Freese H.M."/>
            <person name="Klenk H.P."/>
            <person name="Overmann J."/>
            <person name="Kaster A.K."/>
            <person name="Rohde M."/>
            <person name="Wiegand S."/>
            <person name="Jogler C."/>
        </authorList>
    </citation>
    <scope>NUCLEOTIDE SEQUENCE [LARGE SCALE GENOMIC DNA]</scope>
    <source>
        <strain evidence="12 13">NH11</strain>
    </source>
</reference>
<dbReference type="PROSITE" id="PS00710">
    <property type="entry name" value="PGM_PMM"/>
    <property type="match status" value="1"/>
</dbReference>
<dbReference type="InterPro" id="IPR005844">
    <property type="entry name" value="A-D-PHexomutase_a/b/a-I"/>
</dbReference>
<evidence type="ECO:0000313" key="12">
    <source>
        <dbReference type="EMBL" id="APZ96809.1"/>
    </source>
</evidence>
<evidence type="ECO:0000256" key="5">
    <source>
        <dbReference type="ARBA" id="ARBA00022842"/>
    </source>
</evidence>
<feature type="domain" description="Alpha-D-phosphohexomutase alpha/beta/alpha" evidence="10">
    <location>
        <begin position="153"/>
        <end position="252"/>
    </location>
</feature>